<reference evidence="1 2" key="1">
    <citation type="submission" date="2021-06" db="EMBL/GenBank/DDBJ databases">
        <authorList>
            <person name="Palmer J.M."/>
        </authorList>
    </citation>
    <scope>NUCLEOTIDE SEQUENCE [LARGE SCALE GENOMIC DNA]</scope>
    <source>
        <strain evidence="1 2">AS_MEX2019</strain>
        <tissue evidence="1">Muscle</tissue>
    </source>
</reference>
<evidence type="ECO:0000313" key="1">
    <source>
        <dbReference type="EMBL" id="MEQ2285014.1"/>
    </source>
</evidence>
<protein>
    <submittedName>
        <fullName evidence="1">Uncharacterized protein</fullName>
    </submittedName>
</protein>
<dbReference type="Proteomes" id="UP001469553">
    <property type="component" value="Unassembled WGS sequence"/>
</dbReference>
<proteinExistence type="predicted"/>
<evidence type="ECO:0000313" key="2">
    <source>
        <dbReference type="Proteomes" id="UP001469553"/>
    </source>
</evidence>
<accession>A0ABV0XU41</accession>
<name>A0ABV0XU41_9TELE</name>
<gene>
    <name evidence="1" type="ORF">AMECASPLE_027511</name>
</gene>
<keyword evidence="2" id="KW-1185">Reference proteome</keyword>
<comment type="caution">
    <text evidence="1">The sequence shown here is derived from an EMBL/GenBank/DDBJ whole genome shotgun (WGS) entry which is preliminary data.</text>
</comment>
<sequence length="103" mass="10370">MVCLCGCGGMVEDASPECLPLAVDLLAGEFVLFSCGFGGSVVGAVLDGVSPVAPVGGSWDSIMRGPCLAVALCGGGRTRRGCLERGCVWSLRCVGVPSSAFWG</sequence>
<dbReference type="EMBL" id="JAHRIP010012323">
    <property type="protein sequence ID" value="MEQ2285014.1"/>
    <property type="molecule type" value="Genomic_DNA"/>
</dbReference>
<organism evidence="1 2">
    <name type="scientific">Ameca splendens</name>
    <dbReference type="NCBI Taxonomy" id="208324"/>
    <lineage>
        <taxon>Eukaryota</taxon>
        <taxon>Metazoa</taxon>
        <taxon>Chordata</taxon>
        <taxon>Craniata</taxon>
        <taxon>Vertebrata</taxon>
        <taxon>Euteleostomi</taxon>
        <taxon>Actinopterygii</taxon>
        <taxon>Neopterygii</taxon>
        <taxon>Teleostei</taxon>
        <taxon>Neoteleostei</taxon>
        <taxon>Acanthomorphata</taxon>
        <taxon>Ovalentaria</taxon>
        <taxon>Atherinomorphae</taxon>
        <taxon>Cyprinodontiformes</taxon>
        <taxon>Goodeidae</taxon>
        <taxon>Ameca</taxon>
    </lineage>
</organism>